<keyword evidence="3" id="KW-1185">Reference proteome</keyword>
<feature type="region of interest" description="Disordered" evidence="1">
    <location>
        <begin position="1"/>
        <end position="76"/>
    </location>
</feature>
<name>A0ABN9Q2L6_9DINO</name>
<comment type="caution">
    <text evidence="2">The sequence shown here is derived from an EMBL/GenBank/DDBJ whole genome shotgun (WGS) entry which is preliminary data.</text>
</comment>
<dbReference type="EMBL" id="CAUYUJ010002195">
    <property type="protein sequence ID" value="CAK0799628.1"/>
    <property type="molecule type" value="Genomic_DNA"/>
</dbReference>
<organism evidence="2 3">
    <name type="scientific">Prorocentrum cordatum</name>
    <dbReference type="NCBI Taxonomy" id="2364126"/>
    <lineage>
        <taxon>Eukaryota</taxon>
        <taxon>Sar</taxon>
        <taxon>Alveolata</taxon>
        <taxon>Dinophyceae</taxon>
        <taxon>Prorocentrales</taxon>
        <taxon>Prorocentraceae</taxon>
        <taxon>Prorocentrum</taxon>
    </lineage>
</organism>
<gene>
    <name evidence="2" type="ORF">PCOR1329_LOCUS8021</name>
</gene>
<reference evidence="2" key="1">
    <citation type="submission" date="2023-10" db="EMBL/GenBank/DDBJ databases">
        <authorList>
            <person name="Chen Y."/>
            <person name="Shah S."/>
            <person name="Dougan E. K."/>
            <person name="Thang M."/>
            <person name="Chan C."/>
        </authorList>
    </citation>
    <scope>NUCLEOTIDE SEQUENCE [LARGE SCALE GENOMIC DNA]</scope>
</reference>
<feature type="non-terminal residue" evidence="2">
    <location>
        <position position="1"/>
    </location>
</feature>
<evidence type="ECO:0000313" key="2">
    <source>
        <dbReference type="EMBL" id="CAK0799628.1"/>
    </source>
</evidence>
<proteinExistence type="predicted"/>
<dbReference type="Proteomes" id="UP001189429">
    <property type="component" value="Unassembled WGS sequence"/>
</dbReference>
<accession>A0ABN9Q2L6</accession>
<protein>
    <submittedName>
        <fullName evidence="2">Uncharacterized protein</fullName>
    </submittedName>
</protein>
<evidence type="ECO:0000313" key="3">
    <source>
        <dbReference type="Proteomes" id="UP001189429"/>
    </source>
</evidence>
<sequence>EAPELGELATPRRRSPPEPLAVDGPLPAPMEASSASRMPPAEMRMQAEGFQDGEDDPELVIPGISDYPVLEAQPPLGTTFDLTKSKMLREMPAVPRAAPEEPGPPEDDLDAAREELERELAAMRDDPNAMQGGQTSISRCSTPATQAMTRPEHDFIRRHLPMELQQRYLKPVAPLSEIVKKGVKVAWQDKPAFNADLRARSTTRRIAAGIEPGIMRIALQRSAATGAKWTQMFRPGFNDIVNESFKVGCNACVLSNLYLNDKQGREQFQKLYTQ</sequence>
<feature type="non-terminal residue" evidence="2">
    <location>
        <position position="274"/>
    </location>
</feature>
<evidence type="ECO:0000256" key="1">
    <source>
        <dbReference type="SAM" id="MobiDB-lite"/>
    </source>
</evidence>